<dbReference type="EMBL" id="JACCFO010000001">
    <property type="protein sequence ID" value="NYI98162.1"/>
    <property type="molecule type" value="Genomic_DNA"/>
</dbReference>
<keyword evidence="3" id="KW-1185">Reference proteome</keyword>
<evidence type="ECO:0000313" key="3">
    <source>
        <dbReference type="Proteomes" id="UP000575985"/>
    </source>
</evidence>
<dbReference type="Pfam" id="PF14530">
    <property type="entry name" value="DUF4439"/>
    <property type="match status" value="1"/>
</dbReference>
<dbReference type="CDD" id="cd00657">
    <property type="entry name" value="Ferritin_like"/>
    <property type="match status" value="1"/>
</dbReference>
<dbReference type="Gene3D" id="1.20.1260.10">
    <property type="match status" value="1"/>
</dbReference>
<dbReference type="SUPFAM" id="SSF47240">
    <property type="entry name" value="Ferritin-like"/>
    <property type="match status" value="1"/>
</dbReference>
<dbReference type="AlphaFoldDB" id="A0A853BVB1"/>
<dbReference type="InterPro" id="IPR029447">
    <property type="entry name" value="DUF4439"/>
</dbReference>
<protein>
    <recommendedName>
        <fullName evidence="1">DUF4439 domain-containing protein</fullName>
    </recommendedName>
</protein>
<dbReference type="Proteomes" id="UP000575985">
    <property type="component" value="Unassembled WGS sequence"/>
</dbReference>
<dbReference type="InterPro" id="IPR009078">
    <property type="entry name" value="Ferritin-like_SF"/>
</dbReference>
<feature type="domain" description="DUF4439" evidence="1">
    <location>
        <begin position="16"/>
        <end position="145"/>
    </location>
</feature>
<gene>
    <name evidence="2" type="ORF">HNR12_004439</name>
</gene>
<dbReference type="InterPro" id="IPR012347">
    <property type="entry name" value="Ferritin-like"/>
</dbReference>
<proteinExistence type="predicted"/>
<reference evidence="2 3" key="1">
    <citation type="submission" date="2020-07" db="EMBL/GenBank/DDBJ databases">
        <title>Sequencing the genomes of 1000 actinobacteria strains.</title>
        <authorList>
            <person name="Klenk H.-P."/>
        </authorList>
    </citation>
    <scope>NUCLEOTIDE SEQUENCE [LARGE SCALE GENOMIC DNA]</scope>
    <source>
        <strain evidence="2 3">DSM 45927</strain>
    </source>
</reference>
<dbReference type="RefSeq" id="WP_179769361.1">
    <property type="nucleotide sequence ID" value="NZ_JACCFO010000001.1"/>
</dbReference>
<evidence type="ECO:0000259" key="1">
    <source>
        <dbReference type="Pfam" id="PF14530"/>
    </source>
</evidence>
<sequence>MTATPEDAEEFDTAEALQRALRAEHAAVYAYGYIGARSQDEDRRLRCYEYLDAHRGQRDTLKGELRERDAVPAAGESSYALPESDSGEALADYAVEVEDLTAQAYLELAAAPDSALRELALRSLQDATLRGMEWGADLPVFPGFPGGAPPAPDGG</sequence>
<comment type="caution">
    <text evidence="2">The sequence shown here is derived from an EMBL/GenBank/DDBJ whole genome shotgun (WGS) entry which is preliminary data.</text>
</comment>
<name>A0A853BVB1_9ACTN</name>
<organism evidence="2 3">
    <name type="scientific">Streptomonospora nanhaiensis</name>
    <dbReference type="NCBI Taxonomy" id="1323731"/>
    <lineage>
        <taxon>Bacteria</taxon>
        <taxon>Bacillati</taxon>
        <taxon>Actinomycetota</taxon>
        <taxon>Actinomycetes</taxon>
        <taxon>Streptosporangiales</taxon>
        <taxon>Nocardiopsidaceae</taxon>
        <taxon>Streptomonospora</taxon>
    </lineage>
</organism>
<evidence type="ECO:0000313" key="2">
    <source>
        <dbReference type="EMBL" id="NYI98162.1"/>
    </source>
</evidence>
<accession>A0A853BVB1</accession>